<dbReference type="Proteomes" id="UP000320461">
    <property type="component" value="Unassembled WGS sequence"/>
</dbReference>
<evidence type="ECO:0000313" key="3">
    <source>
        <dbReference type="Proteomes" id="UP000320461"/>
    </source>
</evidence>
<reference evidence="2 3" key="1">
    <citation type="submission" date="2019-06" db="EMBL/GenBank/DDBJ databases">
        <title>Whole genome shotgun sequence of Cellulomonas gelida NBRC 3748.</title>
        <authorList>
            <person name="Hosoyama A."/>
            <person name="Uohara A."/>
            <person name="Ohji S."/>
            <person name="Ichikawa N."/>
        </authorList>
    </citation>
    <scope>NUCLEOTIDE SEQUENCE [LARGE SCALE GENOMIC DNA]</scope>
    <source>
        <strain evidence="2 3">NBRC 3748</strain>
    </source>
</reference>
<feature type="compositionally biased region" description="Basic and acidic residues" evidence="1">
    <location>
        <begin position="60"/>
        <end position="71"/>
    </location>
</feature>
<name>A0A4Y3KHW0_9CELL</name>
<accession>A0A4Y3KHW0</accession>
<comment type="caution">
    <text evidence="2">The sequence shown here is derived from an EMBL/GenBank/DDBJ whole genome shotgun (WGS) entry which is preliminary data.</text>
</comment>
<feature type="compositionally biased region" description="Basic and acidic residues" evidence="1">
    <location>
        <begin position="29"/>
        <end position="38"/>
    </location>
</feature>
<evidence type="ECO:0000313" key="2">
    <source>
        <dbReference type="EMBL" id="GEA84001.1"/>
    </source>
</evidence>
<keyword evidence="3" id="KW-1185">Reference proteome</keyword>
<sequence>MRAEPPDVVVVGAWSGAGRVVDITDQGTADDRARRNRMDAPAARSRRSPVRLTGLLPRRMLPDRDARRMQDRTIPPTFDGWRTS</sequence>
<gene>
    <name evidence="2" type="ORF">CGE01nite_12520</name>
</gene>
<organism evidence="2 3">
    <name type="scientific">Cellulomonas gelida</name>
    <dbReference type="NCBI Taxonomy" id="1712"/>
    <lineage>
        <taxon>Bacteria</taxon>
        <taxon>Bacillati</taxon>
        <taxon>Actinomycetota</taxon>
        <taxon>Actinomycetes</taxon>
        <taxon>Micrococcales</taxon>
        <taxon>Cellulomonadaceae</taxon>
        <taxon>Cellulomonas</taxon>
    </lineage>
</organism>
<feature type="region of interest" description="Disordered" evidence="1">
    <location>
        <begin position="26"/>
        <end position="47"/>
    </location>
</feature>
<proteinExistence type="predicted"/>
<feature type="region of interest" description="Disordered" evidence="1">
    <location>
        <begin position="60"/>
        <end position="84"/>
    </location>
</feature>
<dbReference type="AlphaFoldDB" id="A0A4Y3KHW0"/>
<protein>
    <submittedName>
        <fullName evidence="2">Uncharacterized protein</fullName>
    </submittedName>
</protein>
<dbReference type="EMBL" id="BJLQ01000009">
    <property type="protein sequence ID" value="GEA84001.1"/>
    <property type="molecule type" value="Genomic_DNA"/>
</dbReference>
<evidence type="ECO:0000256" key="1">
    <source>
        <dbReference type="SAM" id="MobiDB-lite"/>
    </source>
</evidence>